<proteinExistence type="predicted"/>
<evidence type="ECO:0000313" key="1">
    <source>
        <dbReference type="EMBL" id="HIU37471.1"/>
    </source>
</evidence>
<sequence length="171" mass="18783">MSDILPTIPSDEDRIQAAIWRAKRHVDRQALMSAGATFVPIPGVDMLVDVSVMIKMIDHINREFGLTPEQIDRLPSQKKIIAYQAISWAGTVLAGKVITAQVAISVLKSIGIKLGSKQAARWVPIVGQVSAAALGYTALRYLGREHIKDCEKIAREVILRLSLAQREKSSD</sequence>
<dbReference type="EMBL" id="DVMY01000070">
    <property type="protein sequence ID" value="HIU37471.1"/>
    <property type="molecule type" value="Genomic_DNA"/>
</dbReference>
<dbReference type="Proteomes" id="UP000824083">
    <property type="component" value="Unassembled WGS sequence"/>
</dbReference>
<reference evidence="1" key="2">
    <citation type="journal article" date="2021" name="PeerJ">
        <title>Extensive microbial diversity within the chicken gut microbiome revealed by metagenomics and culture.</title>
        <authorList>
            <person name="Gilroy R."/>
            <person name="Ravi A."/>
            <person name="Getino M."/>
            <person name="Pursley I."/>
            <person name="Horton D.L."/>
            <person name="Alikhan N.F."/>
            <person name="Baker D."/>
            <person name="Gharbi K."/>
            <person name="Hall N."/>
            <person name="Watson M."/>
            <person name="Adriaenssens E.M."/>
            <person name="Foster-Nyarko E."/>
            <person name="Jarju S."/>
            <person name="Secka A."/>
            <person name="Antonio M."/>
            <person name="Oren A."/>
            <person name="Chaudhuri R.R."/>
            <person name="La Ragione R."/>
            <person name="Hildebrand F."/>
            <person name="Pallen M.J."/>
        </authorList>
    </citation>
    <scope>NUCLEOTIDE SEQUENCE</scope>
    <source>
        <strain evidence="1">7463</strain>
    </source>
</reference>
<reference evidence="1" key="1">
    <citation type="submission" date="2020-10" db="EMBL/GenBank/DDBJ databases">
        <authorList>
            <person name="Gilroy R."/>
        </authorList>
    </citation>
    <scope>NUCLEOTIDE SEQUENCE</scope>
    <source>
        <strain evidence="1">7463</strain>
    </source>
</reference>
<name>A0A9D1IIR0_9BURK</name>
<accession>A0A9D1IIR0</accession>
<evidence type="ECO:0008006" key="3">
    <source>
        <dbReference type="Google" id="ProtNLM"/>
    </source>
</evidence>
<dbReference type="AlphaFoldDB" id="A0A9D1IIR0"/>
<comment type="caution">
    <text evidence="1">The sequence shown here is derived from an EMBL/GenBank/DDBJ whole genome shotgun (WGS) entry which is preliminary data.</text>
</comment>
<evidence type="ECO:0000313" key="2">
    <source>
        <dbReference type="Proteomes" id="UP000824083"/>
    </source>
</evidence>
<organism evidence="1 2">
    <name type="scientific">Candidatus Aphodousia faecigallinarum</name>
    <dbReference type="NCBI Taxonomy" id="2840677"/>
    <lineage>
        <taxon>Bacteria</taxon>
        <taxon>Pseudomonadati</taxon>
        <taxon>Pseudomonadota</taxon>
        <taxon>Betaproteobacteria</taxon>
        <taxon>Burkholderiales</taxon>
        <taxon>Sutterellaceae</taxon>
        <taxon>Sutterellaceae incertae sedis</taxon>
        <taxon>Candidatus Aphodousia</taxon>
    </lineage>
</organism>
<protein>
    <recommendedName>
        <fullName evidence="3">DUF697 domain-containing protein</fullName>
    </recommendedName>
</protein>
<gene>
    <name evidence="1" type="ORF">IAC56_04285</name>
</gene>